<keyword evidence="4" id="KW-1185">Reference proteome</keyword>
<evidence type="ECO:0000313" key="4">
    <source>
        <dbReference type="Proteomes" id="UP000600101"/>
    </source>
</evidence>
<feature type="chain" id="PRO_5040964110" evidence="2">
    <location>
        <begin position="25"/>
        <end position="324"/>
    </location>
</feature>
<keyword evidence="2" id="KW-0732">Signal</keyword>
<protein>
    <submittedName>
        <fullName evidence="3">Tripartite tricarboxylate transporter substrate binding protein</fullName>
    </submittedName>
</protein>
<sequence>MTLHRLPRRTLFVAALAIPAIARAQGAWPNRPVRIVVPFPPGGSNDVVARPLAERLQARLGQPFVVENRGGAGGAIGAGQVAQAPADGYTLMVTSSSFATTAVLQKTPWDAEGSFDAVAVLARAPFFLMTNPGFAPRDVASLVALAKSKPGSIDYGTSGAGGINHFITEFFCLQAGIQMNHIPYRGTAPAVTDLVAGNIQLMLTTVASANAAIRDARVRVIAATAPGGGLPPEAPPVKTVKEQGVDYEVAIWWGLLTPRGVPPDIRRAIHGAVNEALGDPALRRVYDAEGATPSPVGPDEFATVLRADLARWRQVAQAANIRAE</sequence>
<dbReference type="PANTHER" id="PTHR42928:SF5">
    <property type="entry name" value="BLR1237 PROTEIN"/>
    <property type="match status" value="1"/>
</dbReference>
<dbReference type="PIRSF" id="PIRSF017082">
    <property type="entry name" value="YflP"/>
    <property type="match status" value="1"/>
</dbReference>
<dbReference type="Gene3D" id="3.40.190.10">
    <property type="entry name" value="Periplasmic binding protein-like II"/>
    <property type="match status" value="1"/>
</dbReference>
<proteinExistence type="inferred from homology"/>
<dbReference type="InterPro" id="IPR005064">
    <property type="entry name" value="BUG"/>
</dbReference>
<feature type="signal peptide" evidence="2">
    <location>
        <begin position="1"/>
        <end position="24"/>
    </location>
</feature>
<dbReference type="InterPro" id="IPR042100">
    <property type="entry name" value="Bug_dom1"/>
</dbReference>
<dbReference type="Pfam" id="PF03401">
    <property type="entry name" value="TctC"/>
    <property type="match status" value="1"/>
</dbReference>
<dbReference type="RefSeq" id="WP_186772515.1">
    <property type="nucleotide sequence ID" value="NZ_JACOMF010000034.1"/>
</dbReference>
<evidence type="ECO:0000256" key="1">
    <source>
        <dbReference type="ARBA" id="ARBA00006987"/>
    </source>
</evidence>
<dbReference type="SUPFAM" id="SSF53850">
    <property type="entry name" value="Periplasmic binding protein-like II"/>
    <property type="match status" value="1"/>
</dbReference>
<dbReference type="AlphaFoldDB" id="A0A9X0R1R8"/>
<dbReference type="Gene3D" id="3.40.190.150">
    <property type="entry name" value="Bordetella uptake gene, domain 1"/>
    <property type="match status" value="1"/>
</dbReference>
<comment type="caution">
    <text evidence="3">The sequence shown here is derived from an EMBL/GenBank/DDBJ whole genome shotgun (WGS) entry which is preliminary data.</text>
</comment>
<dbReference type="Proteomes" id="UP000600101">
    <property type="component" value="Unassembled WGS sequence"/>
</dbReference>
<comment type="similarity">
    <text evidence="1">Belongs to the UPF0065 (bug) family.</text>
</comment>
<evidence type="ECO:0000256" key="2">
    <source>
        <dbReference type="SAM" id="SignalP"/>
    </source>
</evidence>
<gene>
    <name evidence="3" type="ORF">H7965_20865</name>
</gene>
<dbReference type="EMBL" id="JACOMF010000034">
    <property type="protein sequence ID" value="MBC4017760.1"/>
    <property type="molecule type" value="Genomic_DNA"/>
</dbReference>
<reference evidence="3" key="1">
    <citation type="submission" date="2020-08" db="EMBL/GenBank/DDBJ databases">
        <authorList>
            <person name="Hu Y."/>
            <person name="Nguyen S.V."/>
            <person name="Li F."/>
            <person name="Fanning S."/>
        </authorList>
    </citation>
    <scope>NUCLEOTIDE SEQUENCE</scope>
    <source>
        <strain evidence="3">SYSU D8009</strain>
    </source>
</reference>
<organism evidence="3 4">
    <name type="scientific">Siccirubricoccus deserti</name>
    <dbReference type="NCBI Taxonomy" id="2013562"/>
    <lineage>
        <taxon>Bacteria</taxon>
        <taxon>Pseudomonadati</taxon>
        <taxon>Pseudomonadota</taxon>
        <taxon>Alphaproteobacteria</taxon>
        <taxon>Acetobacterales</taxon>
        <taxon>Roseomonadaceae</taxon>
        <taxon>Siccirubricoccus</taxon>
    </lineage>
</organism>
<evidence type="ECO:0000313" key="3">
    <source>
        <dbReference type="EMBL" id="MBC4017760.1"/>
    </source>
</evidence>
<accession>A0A9X0R1R8</accession>
<dbReference type="PANTHER" id="PTHR42928">
    <property type="entry name" value="TRICARBOXYLATE-BINDING PROTEIN"/>
    <property type="match status" value="1"/>
</dbReference>
<name>A0A9X0R1R8_9PROT</name>